<accession>A0A7X8SRU7</accession>
<reference evidence="2 3" key="1">
    <citation type="submission" date="2020-04" db="EMBL/GenBank/DDBJ databases">
        <title>Flammeovirga sp. SR4, a novel species isolated from seawater.</title>
        <authorList>
            <person name="Wang X."/>
        </authorList>
    </citation>
    <scope>NUCLEOTIDE SEQUENCE [LARGE SCALE GENOMIC DNA]</scope>
    <source>
        <strain evidence="2 3">SR4</strain>
    </source>
</reference>
<keyword evidence="3" id="KW-1185">Reference proteome</keyword>
<dbReference type="Pfam" id="PF05076">
    <property type="entry name" value="SUFU"/>
    <property type="match status" value="1"/>
</dbReference>
<dbReference type="Proteomes" id="UP000585050">
    <property type="component" value="Unassembled WGS sequence"/>
</dbReference>
<dbReference type="InterPro" id="IPR020941">
    <property type="entry name" value="SUFU-like_domain"/>
</dbReference>
<evidence type="ECO:0000313" key="2">
    <source>
        <dbReference type="EMBL" id="NLR95092.1"/>
    </source>
</evidence>
<gene>
    <name evidence="2" type="ORF">HGP29_28085</name>
</gene>
<dbReference type="AlphaFoldDB" id="A0A7X8SRU7"/>
<sequence>MGNFRESKITFLWMIPITKKERDIAISEGSEKLISKLNILGTEVFSLNRPEVY</sequence>
<dbReference type="RefSeq" id="WP_394354077.1">
    <property type="nucleotide sequence ID" value="NZ_JABAIL010000040.1"/>
</dbReference>
<evidence type="ECO:0000259" key="1">
    <source>
        <dbReference type="Pfam" id="PF05076"/>
    </source>
</evidence>
<protein>
    <submittedName>
        <fullName evidence="2">Suppressor of fused domain protein</fullName>
    </submittedName>
</protein>
<organism evidence="2 3">
    <name type="scientific">Flammeovirga agarivorans</name>
    <dbReference type="NCBI Taxonomy" id="2726742"/>
    <lineage>
        <taxon>Bacteria</taxon>
        <taxon>Pseudomonadati</taxon>
        <taxon>Bacteroidota</taxon>
        <taxon>Cytophagia</taxon>
        <taxon>Cytophagales</taxon>
        <taxon>Flammeovirgaceae</taxon>
        <taxon>Flammeovirga</taxon>
    </lineage>
</organism>
<name>A0A7X8SRU7_9BACT</name>
<feature type="domain" description="Suppressor of fused-like" evidence="1">
    <location>
        <begin position="6"/>
        <end position="50"/>
    </location>
</feature>
<evidence type="ECO:0000313" key="3">
    <source>
        <dbReference type="Proteomes" id="UP000585050"/>
    </source>
</evidence>
<dbReference type="EMBL" id="JABAIL010000040">
    <property type="protein sequence ID" value="NLR95092.1"/>
    <property type="molecule type" value="Genomic_DNA"/>
</dbReference>
<proteinExistence type="predicted"/>
<comment type="caution">
    <text evidence="2">The sequence shown here is derived from an EMBL/GenBank/DDBJ whole genome shotgun (WGS) entry which is preliminary data.</text>
</comment>